<dbReference type="EMBL" id="CP042382">
    <property type="protein sequence ID" value="QEA40991.1"/>
    <property type="molecule type" value="Genomic_DNA"/>
</dbReference>
<gene>
    <name evidence="8 9" type="primary">ybeY</name>
    <name evidence="9" type="ORF">FGL86_15965</name>
</gene>
<dbReference type="EC" id="3.1.-.-" evidence="8"/>
<keyword evidence="10" id="KW-1185">Reference proteome</keyword>
<comment type="subcellular location">
    <subcellularLocation>
        <location evidence="8">Cytoplasm</location>
    </subcellularLocation>
</comment>
<evidence type="ECO:0000256" key="4">
    <source>
        <dbReference type="ARBA" id="ARBA00022723"/>
    </source>
</evidence>
<dbReference type="GO" id="GO:0008270">
    <property type="term" value="F:zinc ion binding"/>
    <property type="evidence" value="ECO:0007669"/>
    <property type="project" value="UniProtKB-UniRule"/>
</dbReference>
<dbReference type="PROSITE" id="PS01306">
    <property type="entry name" value="UPF0054"/>
    <property type="match status" value="1"/>
</dbReference>
<name>A0A5B8SX24_9GAMM</name>
<organism evidence="9 10">
    <name type="scientific">Pistricoccus aurantiacus</name>
    <dbReference type="NCBI Taxonomy" id="1883414"/>
    <lineage>
        <taxon>Bacteria</taxon>
        <taxon>Pseudomonadati</taxon>
        <taxon>Pseudomonadota</taxon>
        <taxon>Gammaproteobacteria</taxon>
        <taxon>Oceanospirillales</taxon>
        <taxon>Halomonadaceae</taxon>
        <taxon>Pistricoccus</taxon>
    </lineage>
</organism>
<dbReference type="InterPro" id="IPR002036">
    <property type="entry name" value="YbeY"/>
</dbReference>
<keyword evidence="2 8" id="KW-0690">Ribosome biogenesis</keyword>
<evidence type="ECO:0000256" key="7">
    <source>
        <dbReference type="ARBA" id="ARBA00022833"/>
    </source>
</evidence>
<dbReference type="InterPro" id="IPR020549">
    <property type="entry name" value="YbeY_CS"/>
</dbReference>
<sequence>MAGAGADITVDRQIACAKSASLPGVTLLECWVAKVLEYHPRETRRELTIRFVEPEESQALNRDYRGKDCPTNVLSFPFEMPPGLALPLLGDLVICDAVVGEEARAQGKALEDHYTHMVVHGTLHLLGYDHIDDGDAEVMESLETRILAALGVADPYHHVTPDFEDKRPHA</sequence>
<evidence type="ECO:0000256" key="3">
    <source>
        <dbReference type="ARBA" id="ARBA00022722"/>
    </source>
</evidence>
<reference evidence="9 10" key="1">
    <citation type="submission" date="2019-06" db="EMBL/GenBank/DDBJ databases">
        <title>Genome analyses of bacteria isolated from kimchi.</title>
        <authorList>
            <person name="Lee S."/>
            <person name="Ahn S."/>
            <person name="Roh S."/>
        </authorList>
    </citation>
    <scope>NUCLEOTIDE SEQUENCE [LARGE SCALE GENOMIC DNA]</scope>
    <source>
        <strain evidence="9 10">CBA4606</strain>
    </source>
</reference>
<comment type="function">
    <text evidence="8">Single strand-specific metallo-endoribonuclease involved in late-stage 70S ribosome quality control and in maturation of the 3' terminus of the 16S rRNA.</text>
</comment>
<evidence type="ECO:0000256" key="8">
    <source>
        <dbReference type="HAMAP-Rule" id="MF_00009"/>
    </source>
</evidence>
<comment type="cofactor">
    <cofactor evidence="8">
        <name>Zn(2+)</name>
        <dbReference type="ChEBI" id="CHEBI:29105"/>
    </cofactor>
    <text evidence="8">Binds 1 zinc ion.</text>
</comment>
<evidence type="ECO:0000313" key="9">
    <source>
        <dbReference type="EMBL" id="QEA40991.1"/>
    </source>
</evidence>
<dbReference type="Pfam" id="PF02130">
    <property type="entry name" value="YbeY"/>
    <property type="match status" value="1"/>
</dbReference>
<dbReference type="PANTHER" id="PTHR46986">
    <property type="entry name" value="ENDORIBONUCLEASE YBEY, CHLOROPLASTIC"/>
    <property type="match status" value="1"/>
</dbReference>
<accession>A0A5B8SX24</accession>
<dbReference type="GO" id="GO:0004521">
    <property type="term" value="F:RNA endonuclease activity"/>
    <property type="evidence" value="ECO:0007669"/>
    <property type="project" value="UniProtKB-UniRule"/>
</dbReference>
<evidence type="ECO:0000256" key="6">
    <source>
        <dbReference type="ARBA" id="ARBA00022801"/>
    </source>
</evidence>
<dbReference type="InterPro" id="IPR023091">
    <property type="entry name" value="MetalPrtase_cat_dom_sf_prd"/>
</dbReference>
<feature type="binding site" evidence="8">
    <location>
        <position position="130"/>
    </location>
    <ligand>
        <name>Zn(2+)</name>
        <dbReference type="ChEBI" id="CHEBI:29105"/>
        <note>catalytic</note>
    </ligand>
</feature>
<keyword evidence="3 8" id="KW-0540">Nuclease</keyword>
<evidence type="ECO:0000256" key="1">
    <source>
        <dbReference type="ARBA" id="ARBA00010875"/>
    </source>
</evidence>
<dbReference type="PANTHER" id="PTHR46986:SF1">
    <property type="entry name" value="ENDORIBONUCLEASE YBEY, CHLOROPLASTIC"/>
    <property type="match status" value="1"/>
</dbReference>
<dbReference type="HAMAP" id="MF_00009">
    <property type="entry name" value="Endoribonucl_YbeY"/>
    <property type="match status" value="1"/>
</dbReference>
<feature type="binding site" evidence="8">
    <location>
        <position position="120"/>
    </location>
    <ligand>
        <name>Zn(2+)</name>
        <dbReference type="ChEBI" id="CHEBI:29105"/>
        <note>catalytic</note>
    </ligand>
</feature>
<protein>
    <recommendedName>
        <fullName evidence="8">Endoribonuclease YbeY</fullName>
        <ecNumber evidence="8">3.1.-.-</ecNumber>
    </recommendedName>
</protein>
<evidence type="ECO:0000256" key="2">
    <source>
        <dbReference type="ARBA" id="ARBA00022517"/>
    </source>
</evidence>
<evidence type="ECO:0000313" key="10">
    <source>
        <dbReference type="Proteomes" id="UP000321272"/>
    </source>
</evidence>
<dbReference type="Proteomes" id="UP000321272">
    <property type="component" value="Chromosome"/>
</dbReference>
<keyword evidence="7 8" id="KW-0862">Zinc</keyword>
<keyword evidence="6 8" id="KW-0378">Hydrolase</keyword>
<dbReference type="NCBIfam" id="TIGR00043">
    <property type="entry name" value="rRNA maturation RNase YbeY"/>
    <property type="match status" value="1"/>
</dbReference>
<keyword evidence="8" id="KW-0963">Cytoplasm</keyword>
<keyword evidence="5 8" id="KW-0255">Endonuclease</keyword>
<dbReference type="GO" id="GO:0004222">
    <property type="term" value="F:metalloendopeptidase activity"/>
    <property type="evidence" value="ECO:0007669"/>
    <property type="project" value="InterPro"/>
</dbReference>
<keyword evidence="8" id="KW-0698">rRNA processing</keyword>
<comment type="similarity">
    <text evidence="1 8">Belongs to the endoribonuclease YbeY family.</text>
</comment>
<feature type="binding site" evidence="8">
    <location>
        <position position="124"/>
    </location>
    <ligand>
        <name>Zn(2+)</name>
        <dbReference type="ChEBI" id="CHEBI:29105"/>
        <note>catalytic</note>
    </ligand>
</feature>
<dbReference type="AlphaFoldDB" id="A0A5B8SX24"/>
<dbReference type="Gene3D" id="3.40.390.30">
    <property type="entry name" value="Metalloproteases ('zincins'), catalytic domain"/>
    <property type="match status" value="1"/>
</dbReference>
<dbReference type="GO" id="GO:0005737">
    <property type="term" value="C:cytoplasm"/>
    <property type="evidence" value="ECO:0007669"/>
    <property type="project" value="UniProtKB-SubCell"/>
</dbReference>
<dbReference type="KEGG" id="paur:FGL86_15965"/>
<dbReference type="GO" id="GO:0006364">
    <property type="term" value="P:rRNA processing"/>
    <property type="evidence" value="ECO:0007669"/>
    <property type="project" value="UniProtKB-UniRule"/>
</dbReference>
<proteinExistence type="inferred from homology"/>
<dbReference type="SUPFAM" id="SSF55486">
    <property type="entry name" value="Metalloproteases ('zincins'), catalytic domain"/>
    <property type="match status" value="1"/>
</dbReference>
<keyword evidence="4 8" id="KW-0479">Metal-binding</keyword>
<evidence type="ECO:0000256" key="5">
    <source>
        <dbReference type="ARBA" id="ARBA00022759"/>
    </source>
</evidence>
<dbReference type="OrthoDB" id="9807740at2"/>